<name>A0A031WFT1_CLODI</name>
<evidence type="ECO:0000256" key="1">
    <source>
        <dbReference type="ARBA" id="ARBA00004651"/>
    </source>
</evidence>
<dbReference type="EMBL" id="LK933105">
    <property type="protein sequence ID" value="CDT31632.1"/>
    <property type="molecule type" value="Genomic_DNA"/>
</dbReference>
<evidence type="ECO:0000256" key="10">
    <source>
        <dbReference type="SAM" id="Phobius"/>
    </source>
</evidence>
<dbReference type="PANTHER" id="PTHR32024:SF1">
    <property type="entry name" value="KTR SYSTEM POTASSIUM UPTAKE PROTEIN B"/>
    <property type="match status" value="1"/>
</dbReference>
<keyword evidence="8" id="KW-0406">Ion transport</keyword>
<dbReference type="KEGG" id="pdf:CD630DERM_06960"/>
<evidence type="ECO:0000313" key="20">
    <source>
        <dbReference type="Proteomes" id="UP000411588"/>
    </source>
</evidence>
<evidence type="ECO:0000256" key="3">
    <source>
        <dbReference type="ARBA" id="ARBA00022475"/>
    </source>
</evidence>
<dbReference type="SMR" id="A0A031WFT1"/>
<dbReference type="GO" id="GO:0015379">
    <property type="term" value="F:potassium:chloride symporter activity"/>
    <property type="evidence" value="ECO:0007669"/>
    <property type="project" value="InterPro"/>
</dbReference>
<dbReference type="InterPro" id="IPR004772">
    <property type="entry name" value="TrkH"/>
</dbReference>
<organism evidence="12">
    <name type="scientific">Clostridioides difficile</name>
    <name type="common">Peptoclostridium difficile</name>
    <dbReference type="NCBI Taxonomy" id="1496"/>
    <lineage>
        <taxon>Bacteria</taxon>
        <taxon>Bacillati</taxon>
        <taxon>Bacillota</taxon>
        <taxon>Clostridia</taxon>
        <taxon>Peptostreptococcales</taxon>
        <taxon>Peptostreptococcaceae</taxon>
        <taxon>Clostridioides</taxon>
    </lineage>
</organism>
<dbReference type="GO" id="GO:0005886">
    <property type="term" value="C:plasma membrane"/>
    <property type="evidence" value="ECO:0007669"/>
    <property type="project" value="UniProtKB-SubCell"/>
</dbReference>
<keyword evidence="7 10" id="KW-1133">Transmembrane helix</keyword>
<dbReference type="Pfam" id="PF02386">
    <property type="entry name" value="TrkH"/>
    <property type="match status" value="1"/>
</dbReference>
<feature type="transmembrane region" description="Helical" evidence="10">
    <location>
        <begin position="20"/>
        <end position="41"/>
    </location>
</feature>
<keyword evidence="2" id="KW-0813">Transport</keyword>
<evidence type="ECO:0000313" key="17">
    <source>
        <dbReference type="EMBL" id="VHY06364.1"/>
    </source>
</evidence>
<evidence type="ECO:0000313" key="12">
    <source>
        <dbReference type="EMBL" id="CDS84471.1"/>
    </source>
</evidence>
<keyword evidence="5 10" id="KW-0812">Transmembrane</keyword>
<keyword evidence="4" id="KW-0633">Potassium transport</keyword>
<feature type="transmembrane region" description="Helical" evidence="10">
    <location>
        <begin position="48"/>
        <end position="69"/>
    </location>
</feature>
<dbReference type="EMBL" id="CAADAN010000005">
    <property type="protein sequence ID" value="VFD31721.1"/>
    <property type="molecule type" value="Genomic_DNA"/>
</dbReference>
<dbReference type="RefSeq" id="WP_009888508.1">
    <property type="nucleotide sequence ID" value="NZ_AP031492.1"/>
</dbReference>
<protein>
    <submittedName>
        <fullName evidence="11 16">Cation transport protein, Trk family</fullName>
    </submittedName>
    <submittedName>
        <fullName evidence="15">Ktr system potassium uptake protein B</fullName>
    </submittedName>
    <submittedName>
        <fullName evidence="12">Potassium transporter ATPase</fullName>
    </submittedName>
    <submittedName>
        <fullName evidence="14">Trk family potassium uptake protein</fullName>
    </submittedName>
</protein>
<evidence type="ECO:0000313" key="13">
    <source>
        <dbReference type="EMBL" id="CDT31632.1"/>
    </source>
</evidence>
<evidence type="ECO:0000256" key="6">
    <source>
        <dbReference type="ARBA" id="ARBA00022958"/>
    </source>
</evidence>
<reference evidence="14" key="2">
    <citation type="journal article" date="2018" name="Genome Biol.">
        <title>SKESA: strategic k-mer extension for scrupulous assemblies.</title>
        <authorList>
            <person name="Souvorov A."/>
            <person name="Agarwala R."/>
            <person name="Lipman D.J."/>
        </authorList>
    </citation>
    <scope>NUCLEOTIDE SEQUENCE</scope>
    <source>
        <strain evidence="14">HN1000</strain>
    </source>
</reference>
<dbReference type="AlphaFoldDB" id="A0A031WFT1"/>
<reference evidence="16 20" key="3">
    <citation type="submission" date="2019-02" db="EMBL/GenBank/DDBJ databases">
        <authorList>
            <consortium name="Pathogen Informatics"/>
        </authorList>
    </citation>
    <scope>NUCLEOTIDE SEQUENCE [LARGE SCALE GENOMIC DNA]</scope>
    <source>
        <strain evidence="16">Clo34</strain>
        <strain evidence="20">clo34</strain>
        <strain evidence="19">tl291</strain>
        <strain evidence="17">Tl291</strain>
        <strain evidence="15 18">VRECD0157</strain>
    </source>
</reference>
<evidence type="ECO:0000256" key="4">
    <source>
        <dbReference type="ARBA" id="ARBA00022538"/>
    </source>
</evidence>
<keyword evidence="9 10" id="KW-0472">Membrane</keyword>
<feature type="transmembrane region" description="Helical" evidence="10">
    <location>
        <begin position="135"/>
        <end position="159"/>
    </location>
</feature>
<feature type="transmembrane region" description="Helical" evidence="10">
    <location>
        <begin position="81"/>
        <end position="105"/>
    </location>
</feature>
<evidence type="ECO:0000256" key="8">
    <source>
        <dbReference type="ARBA" id="ARBA00023065"/>
    </source>
</evidence>
<reference evidence="14" key="4">
    <citation type="submission" date="2021-06" db="EMBL/GenBank/DDBJ databases">
        <authorList>
            <consortium name="NCBI Pathogen Detection Project"/>
        </authorList>
    </citation>
    <scope>NUCLEOTIDE SEQUENCE</scope>
    <source>
        <strain evidence="14">HN1000</strain>
    </source>
</reference>
<proteinExistence type="predicted"/>
<dbReference type="EMBL" id="FUPS01000003">
    <property type="protein sequence ID" value="SJS08267.1"/>
    <property type="molecule type" value="Genomic_DNA"/>
</dbReference>
<evidence type="ECO:0000256" key="5">
    <source>
        <dbReference type="ARBA" id="ARBA00022692"/>
    </source>
</evidence>
<evidence type="ECO:0000313" key="15">
    <source>
        <dbReference type="EMBL" id="SJS08267.1"/>
    </source>
</evidence>
<feature type="transmembrane region" description="Helical" evidence="10">
    <location>
        <begin position="197"/>
        <end position="219"/>
    </location>
</feature>
<evidence type="ECO:0000256" key="9">
    <source>
        <dbReference type="ARBA" id="ARBA00023136"/>
    </source>
</evidence>
<dbReference type="InterPro" id="IPR003445">
    <property type="entry name" value="Cat_transpt"/>
</dbReference>
<evidence type="ECO:0000256" key="2">
    <source>
        <dbReference type="ARBA" id="ARBA00022448"/>
    </source>
</evidence>
<feature type="transmembrane region" description="Helical" evidence="10">
    <location>
        <begin position="239"/>
        <end position="258"/>
    </location>
</feature>
<feature type="transmembrane region" description="Helical" evidence="10">
    <location>
        <begin position="296"/>
        <end position="315"/>
    </location>
</feature>
<dbReference type="GeneID" id="66353198"/>
<dbReference type="NCBIfam" id="TIGR00933">
    <property type="entry name" value="2a38"/>
    <property type="match status" value="1"/>
</dbReference>
<dbReference type="EMBL" id="DAEPXK010000085">
    <property type="protein sequence ID" value="HBH1544470.1"/>
    <property type="molecule type" value="Genomic_DNA"/>
</dbReference>
<evidence type="ECO:0000313" key="14">
    <source>
        <dbReference type="EMBL" id="HBH1544470.1"/>
    </source>
</evidence>
<evidence type="ECO:0000313" key="18">
    <source>
        <dbReference type="Proteomes" id="UP000189137"/>
    </source>
</evidence>
<evidence type="ECO:0000313" key="16">
    <source>
        <dbReference type="EMBL" id="VFD31721.1"/>
    </source>
</evidence>
<evidence type="ECO:0000313" key="11">
    <source>
        <dbReference type="EMBL" id="CDS84020.1"/>
    </source>
</evidence>
<reference evidence="12" key="1">
    <citation type="submission" date="2014-07" db="EMBL/GenBank/DDBJ databases">
        <authorList>
            <person name="Monot Marc"/>
        </authorList>
    </citation>
    <scope>NUCLEOTIDE SEQUENCE</scope>
    <source>
        <strain evidence="13">7032989</strain>
        <strain evidence="12">7032994</strain>
    </source>
</reference>
<dbReference type="Proteomes" id="UP000189137">
    <property type="component" value="Unassembled WGS sequence"/>
</dbReference>
<feature type="transmembrane region" description="Helical" evidence="10">
    <location>
        <begin position="417"/>
        <end position="439"/>
    </location>
</feature>
<feature type="transmembrane region" description="Helical" evidence="10">
    <location>
        <begin position="360"/>
        <end position="380"/>
    </location>
</feature>
<comment type="subcellular location">
    <subcellularLocation>
        <location evidence="1">Cell membrane</location>
        <topology evidence="1">Multi-pass membrane protein</topology>
    </subcellularLocation>
</comment>
<gene>
    <name evidence="12" type="primary">ktrB</name>
    <name evidence="13" type="ORF">BN1095_430030</name>
    <name evidence="11" type="ORF">BN1096_290029</name>
    <name evidence="12" type="ORF">BN1097_290028</name>
    <name evidence="14" type="ORF">KRM00_004021</name>
    <name evidence="17" type="ORF">SAMEA1402366_01842</name>
    <name evidence="16" type="ORF">SAMEA1402399_01767</name>
    <name evidence="15" type="ORF">SAMEA3375112_01217</name>
</gene>
<sequence length="458" mass="49047">MKTIVRRLILYADGMRPTQIMVSGFAAIIVIGALLLTLPIASQSGESIGLLNALFTATSAVCVTGLVMVDTATYWSLFGQIVIITLIQIGGLGFMTVATMFSLMARKKIQLRERLLIQESLNQADLSGLVRLTRFVLIITITIEGIGALVLSTVFIPQFGLSKGIWYSVFHAISAFCNAGFDLMGSVSGPFTSLNSYVNNFTVSMTVCALIVLGGLGFPVVLDIVRKRRFSKLNVHSKVVLFSTATLIFVGALFIFLIEFNQKATMADLPLKGKVLSAIFQSVTARTAGFNTLDLATLRESSVFVMIILMFIGASPASTGGGIKTTTLAVLIITVRSFLSGKSDIEAFERRLAPSTIKKSLGIFVISISAVIFGTLIISITQPNFTLVQSAFEVTSALATVGSSLAGTPNLNALGKIIIIIFMFMGRVGSLTLFMAILSGGRRKSQPIRYAEGKIMVG</sequence>
<dbReference type="PATRIC" id="fig|1496.1373.peg.3454"/>
<evidence type="ECO:0000256" key="7">
    <source>
        <dbReference type="ARBA" id="ARBA00022989"/>
    </source>
</evidence>
<keyword evidence="6" id="KW-0630">Potassium</keyword>
<feature type="transmembrane region" description="Helical" evidence="10">
    <location>
        <begin position="165"/>
        <end position="185"/>
    </location>
</feature>
<dbReference type="Proteomes" id="UP000411588">
    <property type="component" value="Unassembled WGS sequence"/>
</dbReference>
<evidence type="ECO:0000313" key="19">
    <source>
        <dbReference type="Proteomes" id="UP000372533"/>
    </source>
</evidence>
<accession>A0A031WFT1</accession>
<dbReference type="EMBL" id="CAAJVP010000007">
    <property type="protein sequence ID" value="VHY06364.1"/>
    <property type="molecule type" value="Genomic_DNA"/>
</dbReference>
<dbReference type="EMBL" id="LK932364">
    <property type="protein sequence ID" value="CDS84471.1"/>
    <property type="molecule type" value="Genomic_DNA"/>
</dbReference>
<keyword evidence="3" id="KW-1003">Cell membrane</keyword>
<dbReference type="Proteomes" id="UP000372533">
    <property type="component" value="Unassembled WGS sequence"/>
</dbReference>
<dbReference type="Proteomes" id="UP000878956">
    <property type="component" value="Unassembled WGS sequence"/>
</dbReference>
<dbReference type="EMBL" id="LK932479">
    <property type="protein sequence ID" value="CDS84020.1"/>
    <property type="molecule type" value="Genomic_DNA"/>
</dbReference>
<dbReference type="PANTHER" id="PTHR32024">
    <property type="entry name" value="TRK SYSTEM POTASSIUM UPTAKE PROTEIN TRKG-RELATED"/>
    <property type="match status" value="1"/>
</dbReference>